<feature type="transmembrane region" description="Helical" evidence="1">
    <location>
        <begin position="139"/>
        <end position="158"/>
    </location>
</feature>
<dbReference type="EMBL" id="PDUD01000031">
    <property type="protein sequence ID" value="PHN03471.1"/>
    <property type="molecule type" value="Genomic_DNA"/>
</dbReference>
<proteinExistence type="predicted"/>
<dbReference type="AlphaFoldDB" id="A0A2D0N4M6"/>
<organism evidence="2 3">
    <name type="scientific">Flavilitoribacter nigricans (strain ATCC 23147 / DSM 23189 / NBRC 102662 / NCIMB 1420 / SS-2)</name>
    <name type="common">Lewinella nigricans</name>
    <dbReference type="NCBI Taxonomy" id="1122177"/>
    <lineage>
        <taxon>Bacteria</taxon>
        <taxon>Pseudomonadati</taxon>
        <taxon>Bacteroidota</taxon>
        <taxon>Saprospiria</taxon>
        <taxon>Saprospirales</taxon>
        <taxon>Lewinellaceae</taxon>
        <taxon>Flavilitoribacter</taxon>
    </lineage>
</organism>
<protein>
    <submittedName>
        <fullName evidence="2">Uncharacterized protein</fullName>
    </submittedName>
</protein>
<comment type="caution">
    <text evidence="2">The sequence shown here is derived from an EMBL/GenBank/DDBJ whole genome shotgun (WGS) entry which is preliminary data.</text>
</comment>
<evidence type="ECO:0000313" key="3">
    <source>
        <dbReference type="Proteomes" id="UP000223913"/>
    </source>
</evidence>
<gene>
    <name evidence="2" type="ORF">CRP01_26060</name>
</gene>
<accession>A0A2D0N4M6</accession>
<evidence type="ECO:0000256" key="1">
    <source>
        <dbReference type="SAM" id="Phobius"/>
    </source>
</evidence>
<feature type="transmembrane region" description="Helical" evidence="1">
    <location>
        <begin position="90"/>
        <end position="109"/>
    </location>
</feature>
<reference evidence="2 3" key="1">
    <citation type="submission" date="2017-10" db="EMBL/GenBank/DDBJ databases">
        <title>The draft genome sequence of Lewinella nigricans NBRC 102662.</title>
        <authorList>
            <person name="Wang K."/>
        </authorList>
    </citation>
    <scope>NUCLEOTIDE SEQUENCE [LARGE SCALE GENOMIC DNA]</scope>
    <source>
        <strain evidence="2 3">NBRC 102662</strain>
    </source>
</reference>
<dbReference type="OrthoDB" id="1494648at2"/>
<feature type="transmembrane region" description="Helical" evidence="1">
    <location>
        <begin position="170"/>
        <end position="189"/>
    </location>
</feature>
<keyword evidence="1" id="KW-1133">Transmembrane helix</keyword>
<feature type="transmembrane region" description="Helical" evidence="1">
    <location>
        <begin position="51"/>
        <end position="70"/>
    </location>
</feature>
<dbReference type="RefSeq" id="WP_099153054.1">
    <property type="nucleotide sequence ID" value="NZ_PDUD01000031.1"/>
</dbReference>
<keyword evidence="1" id="KW-0812">Transmembrane</keyword>
<dbReference type="Proteomes" id="UP000223913">
    <property type="component" value="Unassembled WGS sequence"/>
</dbReference>
<sequence length="218" mass="25518">MELAELQSAWNLVNVDVQRKDILDEQAVRTRIRRSSGTELAGIKRALQFKFLIGTTVAVIAIGASLGSALAPREFHPLDFLFSARETTLFYGTLSVSLCCMLFFNHRAYRFIGALERSTEDVKTSLERFIQVMERAMRFNIYSDTFMSPVFFTWFYYAYAFREHDLDWDIRGLLLVLLPVLVGVFSFFFQKYMQHLKFGRYLDRLKYYLQSLDAKKED</sequence>
<name>A0A2D0N4M6_FLAN2</name>
<keyword evidence="1" id="KW-0472">Membrane</keyword>
<keyword evidence="3" id="KW-1185">Reference proteome</keyword>
<evidence type="ECO:0000313" key="2">
    <source>
        <dbReference type="EMBL" id="PHN03471.1"/>
    </source>
</evidence>